<accession>A0ABV5JPP0</accession>
<proteinExistence type="inferred from homology"/>
<dbReference type="Proteomes" id="UP001589700">
    <property type="component" value="Unassembled WGS sequence"/>
</dbReference>
<name>A0ABV5JPP0_9ACTN</name>
<dbReference type="Pfam" id="PF06013">
    <property type="entry name" value="WXG100"/>
    <property type="match status" value="1"/>
</dbReference>
<dbReference type="NCBIfam" id="TIGR03930">
    <property type="entry name" value="WXG100_ESAT6"/>
    <property type="match status" value="1"/>
</dbReference>
<dbReference type="InterPro" id="IPR036689">
    <property type="entry name" value="ESAT-6-like_sf"/>
</dbReference>
<organism evidence="2 3">
    <name type="scientific">Dietzia aerolata</name>
    <dbReference type="NCBI Taxonomy" id="595984"/>
    <lineage>
        <taxon>Bacteria</taxon>
        <taxon>Bacillati</taxon>
        <taxon>Actinomycetota</taxon>
        <taxon>Actinomycetes</taxon>
        <taxon>Mycobacteriales</taxon>
        <taxon>Dietziaceae</taxon>
        <taxon>Dietzia</taxon>
    </lineage>
</organism>
<evidence type="ECO:0000313" key="3">
    <source>
        <dbReference type="Proteomes" id="UP001589700"/>
    </source>
</evidence>
<keyword evidence="3" id="KW-1185">Reference proteome</keyword>
<gene>
    <name evidence="2" type="ORF">ACFFVD_07355</name>
</gene>
<comment type="similarity">
    <text evidence="1">Belongs to the WXG100 family.</text>
</comment>
<dbReference type="Gene3D" id="1.10.287.1060">
    <property type="entry name" value="ESAT-6-like"/>
    <property type="match status" value="1"/>
</dbReference>
<evidence type="ECO:0000256" key="1">
    <source>
        <dbReference type="RuleBase" id="RU362001"/>
    </source>
</evidence>
<sequence length="97" mass="10388">MSDGRITYNHGAIEGLVAQVGAASDALRDKLDHLGNYLQPLVQEWEGDAGAAYLDHQTAWNESAVALQSMLSDIARAAQEANMSMANADRMAARGWG</sequence>
<dbReference type="InterPro" id="IPR010310">
    <property type="entry name" value="T7SS_ESAT-6-like"/>
</dbReference>
<dbReference type="SUPFAM" id="SSF140453">
    <property type="entry name" value="EsxAB dimer-like"/>
    <property type="match status" value="1"/>
</dbReference>
<comment type="caution">
    <text evidence="2">The sequence shown here is derived from an EMBL/GenBank/DDBJ whole genome shotgun (WGS) entry which is preliminary data.</text>
</comment>
<reference evidence="2 3" key="1">
    <citation type="submission" date="2024-09" db="EMBL/GenBank/DDBJ databases">
        <authorList>
            <person name="Sun Q."/>
            <person name="Mori K."/>
        </authorList>
    </citation>
    <scope>NUCLEOTIDE SEQUENCE [LARGE SCALE GENOMIC DNA]</scope>
    <source>
        <strain evidence="2 3">CCM 7659</strain>
    </source>
</reference>
<protein>
    <recommendedName>
        <fullName evidence="1">ESAT-6-like protein</fullName>
    </recommendedName>
</protein>
<evidence type="ECO:0000313" key="2">
    <source>
        <dbReference type="EMBL" id="MFB9259616.1"/>
    </source>
</evidence>
<dbReference type="RefSeq" id="WP_182632750.1">
    <property type="nucleotide sequence ID" value="NZ_JAALDM010000183.1"/>
</dbReference>
<dbReference type="EMBL" id="JBHMDY010000004">
    <property type="protein sequence ID" value="MFB9259616.1"/>
    <property type="molecule type" value="Genomic_DNA"/>
</dbReference>